<proteinExistence type="predicted"/>
<dbReference type="AlphaFoldDB" id="A0A8H3J206"/>
<evidence type="ECO:0000313" key="3">
    <source>
        <dbReference type="Proteomes" id="UP000664521"/>
    </source>
</evidence>
<accession>A0A8H3J206</accession>
<reference evidence="2" key="1">
    <citation type="submission" date="2021-03" db="EMBL/GenBank/DDBJ databases">
        <authorList>
            <person name="Tagirdzhanova G."/>
        </authorList>
    </citation>
    <scope>NUCLEOTIDE SEQUENCE</scope>
</reference>
<evidence type="ECO:0000256" key="1">
    <source>
        <dbReference type="SAM" id="SignalP"/>
    </source>
</evidence>
<evidence type="ECO:0000313" key="2">
    <source>
        <dbReference type="EMBL" id="CAF9939262.1"/>
    </source>
</evidence>
<dbReference type="EMBL" id="CAJPDS010000127">
    <property type="protein sequence ID" value="CAF9939262.1"/>
    <property type="molecule type" value="Genomic_DNA"/>
</dbReference>
<sequence>MKTTSFFIATCSTSLTRALTVPPTSSIDNSTYTSPTVPVPPESRVECDGGQYGVALRVDSCINALTKIIPDIEPHIYVPHDARQGLYRLPFRYISEELDDAVCAIDLVLRDGTVGDVSNGLGIARAARTLLNECVLRGNARMGGQITRFSKLPPRHYGMHMQENTH</sequence>
<dbReference type="Proteomes" id="UP000664521">
    <property type="component" value="Unassembled WGS sequence"/>
</dbReference>
<feature type="signal peptide" evidence="1">
    <location>
        <begin position="1"/>
        <end position="18"/>
    </location>
</feature>
<gene>
    <name evidence="2" type="ORF">HETSPECPRED_001530</name>
</gene>
<feature type="chain" id="PRO_5034800778" evidence="1">
    <location>
        <begin position="19"/>
        <end position="166"/>
    </location>
</feature>
<keyword evidence="3" id="KW-1185">Reference proteome</keyword>
<protein>
    <submittedName>
        <fullName evidence="2">Uncharacterized protein</fullName>
    </submittedName>
</protein>
<keyword evidence="1" id="KW-0732">Signal</keyword>
<comment type="caution">
    <text evidence="2">The sequence shown here is derived from an EMBL/GenBank/DDBJ whole genome shotgun (WGS) entry which is preliminary data.</text>
</comment>
<name>A0A8H3J206_9LECA</name>
<organism evidence="2 3">
    <name type="scientific">Heterodermia speciosa</name>
    <dbReference type="NCBI Taxonomy" id="116794"/>
    <lineage>
        <taxon>Eukaryota</taxon>
        <taxon>Fungi</taxon>
        <taxon>Dikarya</taxon>
        <taxon>Ascomycota</taxon>
        <taxon>Pezizomycotina</taxon>
        <taxon>Lecanoromycetes</taxon>
        <taxon>OSLEUM clade</taxon>
        <taxon>Lecanoromycetidae</taxon>
        <taxon>Caliciales</taxon>
        <taxon>Physciaceae</taxon>
        <taxon>Heterodermia</taxon>
    </lineage>
</organism>